<evidence type="ECO:0000256" key="2">
    <source>
        <dbReference type="SAM" id="MobiDB-lite"/>
    </source>
</evidence>
<dbReference type="Proteomes" id="UP000626109">
    <property type="component" value="Unassembled WGS sequence"/>
</dbReference>
<gene>
    <name evidence="3" type="ORF">PGLA2088_LOCUS51207</name>
</gene>
<protein>
    <submittedName>
        <fullName evidence="3">Uncharacterized protein</fullName>
    </submittedName>
</protein>
<feature type="coiled-coil region" evidence="1">
    <location>
        <begin position="1031"/>
        <end position="1100"/>
    </location>
</feature>
<feature type="coiled-coil region" evidence="1">
    <location>
        <begin position="359"/>
        <end position="580"/>
    </location>
</feature>
<sequence length="1841" mass="198207">GELTAAEASAASLQASLALVEADAEASEQNAANAQSTLEAALERQQAATMEAEGNLQEAKAVIAAATFTAESAAQSAEAAAATAEKQFLETLAAEEAKTQEAQAEANATQVAFDKAEHAAAESSEACRAELEARLCSLAESIAEASTWRQAAEEKARTLQEALDEALREGVTSLEANAEASVASSEAMRSQAQESQEALLATCRELEEAQGELTAAEASAASLQASLALVEADAEASEQNAANALSTLEAALERQQAATMEAEGNLQEAKAVIAAATFTAESAAQSAEAAAATAEKQFLETLAAEEAKTQEAQAEANATQVAFDKAEHAAAESSEACRAELEARLCSLAESIAEASTWRQAAEEKARTLQEALDEALREGADLKNAVRQERELHDAAMRLLDEHREEGNVQTSEVQQELNNLGGQLEQKEDDIMEIQFDMVQLRSQFADQAKLFAESAKELEEGRSELAQKDDRLQRAMKRQEELVSQMNEATTKLQEKVSNLSQDLDGSRCGYRALEEHTRAVIHRLEADRQALTEELARTQAACARSQAEQAEAERRAERAEAAAATAAEAAAAANEALEAGQDVSARAAADAQAAGLAALEHAKHVCLEESEAYEAEACSSRQELTVTREEVTEARLQTAIEEHSKTLASEAAAGAAQQAEDLRVELEAAKQELAAELAAAASLSESHSQEQHECRTTADRALHELHQASLTVQSEMAAKLVSMETAEAARAELEVQKGEAAASAAETQHELHQAVLTIQSEMAAKLVSMETAEAARAELEVQKGEAVASAAETQHELHQVALTVQSEMAAKLVSMETAEAAKAELEVQKGEAAASAVETQHELHQAALTVQSEMAAKLVSMETAEAARAELEVQRGEAAASAAETQHELHQAALTVQSEMATKLVSMETAEAARAELEVHMAEAAASVAEIQHELHQAALIGQSETAAKLVKMETAEAQEQANAETNAAQLAEAYARVEGQAATASAKPRGLQHKASLQSVAELSAQLSEQAAGARNSEELLETALCSAEEEKAKCLDRSAREAEEAVARHQHLEVALTGAKAELQEATQKHEAEVERLQQDHSNAAEERMQLAGRLSQGELAAADAAEATEQHRRELVTSASEMRQVEQDLRQKCEDAAAEATRRAEERSRMELLIGDREAALQKMDAEIVELRGTVDWHQATMARLETALKDEEAARRQGAEELAEVAHKGEVKHEHLARECELLSSNLEQQQVKFAAEMEDQADAAFKSLEEMHASHAKASKFEGRLAETDSALTSAEHDLQAAVAARDLDSQRSSELREALSADLVRLQAAELRSAEDDCAVRLELSALMEAAAADKYQLEHQLESLECRLEDASLAREDLKTQLKSEHDNFTKQLNEHQIELDAKGALLVEEVAKRAQESEAFRELVELEETLQKRLSMSAEENTAAEQKAEMMSCSLHTEFDAICREHSIAAEVHSAYEQNAEESAAVLGASVRTAEGALACSREELAITEQSFESTLACAQAKLQAAETTSDHQESALALFRAGEVASQHRAEDEQRAFSACEHKVEEAEQELADAVHRVMASNAACVKYQEEASTMKTKLDAEEAAAATSSKRLALEASEVAGHVAVLQEELAESLRRSDSAATKQDRLRAAGEESLRQEVGVGESRAEDAESRSRDLQAALDRSRLLERHSRERIQELRTQVALLREFGRDEFMQFQPEPRVPETTSENPARDAEDSCAACAQVAAASIAQAQPAMDTRTDSPDGAAMSTVLIAVELDLGFATATLSVSPWQSRSDFDGVVQEFLKSHRVRPVFAEALVKYLQVVEDEAVSFPVVVKAELADLYSQYG</sequence>
<feature type="region of interest" description="Disordered" evidence="2">
    <location>
        <begin position="1626"/>
        <end position="1670"/>
    </location>
</feature>
<accession>A0A813LYB5</accession>
<feature type="coiled-coil region" evidence="1">
    <location>
        <begin position="1189"/>
        <end position="1241"/>
    </location>
</feature>
<feature type="non-terminal residue" evidence="3">
    <location>
        <position position="1"/>
    </location>
</feature>
<feature type="compositionally biased region" description="Basic and acidic residues" evidence="2">
    <location>
        <begin position="1626"/>
        <end position="1650"/>
    </location>
</feature>
<name>A0A813LYB5_POLGL</name>
<feature type="coiled-coil region" evidence="1">
    <location>
        <begin position="1543"/>
        <end position="1577"/>
    </location>
</feature>
<feature type="coiled-coil region" evidence="1">
    <location>
        <begin position="10"/>
        <end position="62"/>
    </location>
</feature>
<comment type="caution">
    <text evidence="3">The sequence shown here is derived from an EMBL/GenBank/DDBJ whole genome shotgun (WGS) entry which is preliminary data.</text>
</comment>
<evidence type="ECO:0000313" key="3">
    <source>
        <dbReference type="EMBL" id="CAE8742991.1"/>
    </source>
</evidence>
<feature type="coiled-coil region" evidence="1">
    <location>
        <begin position="870"/>
        <end position="931"/>
    </location>
</feature>
<feature type="compositionally biased region" description="Basic and acidic residues" evidence="2">
    <location>
        <begin position="1658"/>
        <end position="1670"/>
    </location>
</feature>
<proteinExistence type="predicted"/>
<organism evidence="3 4">
    <name type="scientific">Polarella glacialis</name>
    <name type="common">Dinoflagellate</name>
    <dbReference type="NCBI Taxonomy" id="89957"/>
    <lineage>
        <taxon>Eukaryota</taxon>
        <taxon>Sar</taxon>
        <taxon>Alveolata</taxon>
        <taxon>Dinophyceae</taxon>
        <taxon>Suessiales</taxon>
        <taxon>Suessiaceae</taxon>
        <taxon>Polarella</taxon>
    </lineage>
</organism>
<dbReference type="EMBL" id="CAJNNW010037570">
    <property type="protein sequence ID" value="CAE8742991.1"/>
    <property type="molecule type" value="Genomic_DNA"/>
</dbReference>
<evidence type="ECO:0000256" key="1">
    <source>
        <dbReference type="SAM" id="Coils"/>
    </source>
</evidence>
<feature type="coiled-coil region" evidence="1">
    <location>
        <begin position="1338"/>
        <end position="1390"/>
    </location>
</feature>
<feature type="coiled-coil region" evidence="1">
    <location>
        <begin position="656"/>
        <end position="690"/>
    </location>
</feature>
<keyword evidence="1" id="KW-0175">Coiled coil</keyword>
<evidence type="ECO:0000313" key="4">
    <source>
        <dbReference type="Proteomes" id="UP000626109"/>
    </source>
</evidence>
<reference evidence="3" key="1">
    <citation type="submission" date="2021-02" db="EMBL/GenBank/DDBJ databases">
        <authorList>
            <person name="Dougan E. K."/>
            <person name="Rhodes N."/>
            <person name="Thang M."/>
            <person name="Chan C."/>
        </authorList>
    </citation>
    <scope>NUCLEOTIDE SEQUENCE</scope>
</reference>
<feature type="coiled-coil region" evidence="1">
    <location>
        <begin position="149"/>
        <end position="272"/>
    </location>
</feature>